<dbReference type="STRING" id="183478.A0A364NBJ6"/>
<dbReference type="InterPro" id="IPR057678">
    <property type="entry name" value="DUF7918"/>
</dbReference>
<name>A0A364NBJ6_STELY</name>
<evidence type="ECO:0000313" key="2">
    <source>
        <dbReference type="EMBL" id="RAR14734.1"/>
    </source>
</evidence>
<proteinExistence type="predicted"/>
<dbReference type="PANTHER" id="PTHR36223:SF1">
    <property type="entry name" value="TRANSCRIPTION ELONGATION FACTOR EAF N-TERMINAL DOMAIN-CONTAINING PROTEIN"/>
    <property type="match status" value="1"/>
</dbReference>
<dbReference type="PANTHER" id="PTHR36223">
    <property type="entry name" value="BETA-LACTAMASE-TYPE TRANSPEPTIDASE FOLD DOMAIN CONTAINING PROTEIN"/>
    <property type="match status" value="1"/>
</dbReference>
<dbReference type="Proteomes" id="UP000249619">
    <property type="component" value="Unassembled WGS sequence"/>
</dbReference>
<gene>
    <name evidence="2" type="ORF">DDE83_001957</name>
</gene>
<dbReference type="EMBL" id="QGDH01000019">
    <property type="protein sequence ID" value="RAR14734.1"/>
    <property type="molecule type" value="Genomic_DNA"/>
</dbReference>
<evidence type="ECO:0000259" key="1">
    <source>
        <dbReference type="Pfam" id="PF25534"/>
    </source>
</evidence>
<protein>
    <recommendedName>
        <fullName evidence="1">DUF7918 domain-containing protein</fullName>
    </recommendedName>
</protein>
<accession>A0A364NBJ6</accession>
<evidence type="ECO:0000313" key="3">
    <source>
        <dbReference type="Proteomes" id="UP000249619"/>
    </source>
</evidence>
<dbReference type="AlphaFoldDB" id="A0A364NBJ6"/>
<comment type="caution">
    <text evidence="2">The sequence shown here is derived from an EMBL/GenBank/DDBJ whole genome shotgun (WGS) entry which is preliminary data.</text>
</comment>
<reference evidence="3" key="1">
    <citation type="submission" date="2018-05" db="EMBL/GenBank/DDBJ databases">
        <title>Draft genome sequence of Stemphylium lycopersici strain CIDEFI 213.</title>
        <authorList>
            <person name="Medina R."/>
            <person name="Franco M.E.E."/>
            <person name="Lucentini C.G."/>
            <person name="Saparrat M.C.N."/>
            <person name="Balatti P.A."/>
        </authorList>
    </citation>
    <scope>NUCLEOTIDE SEQUENCE [LARGE SCALE GENOMIC DNA]</scope>
    <source>
        <strain evidence="3">CIDEFI 213</strain>
    </source>
</reference>
<feature type="domain" description="DUF7918" evidence="1">
    <location>
        <begin position="9"/>
        <end position="118"/>
    </location>
</feature>
<organism evidence="2 3">
    <name type="scientific">Stemphylium lycopersici</name>
    <name type="common">Tomato gray leaf spot disease fungus</name>
    <name type="synonym">Thyrospora lycopersici</name>
    <dbReference type="NCBI Taxonomy" id="183478"/>
    <lineage>
        <taxon>Eukaryota</taxon>
        <taxon>Fungi</taxon>
        <taxon>Dikarya</taxon>
        <taxon>Ascomycota</taxon>
        <taxon>Pezizomycotina</taxon>
        <taxon>Dothideomycetes</taxon>
        <taxon>Pleosporomycetidae</taxon>
        <taxon>Pleosporales</taxon>
        <taxon>Pleosporineae</taxon>
        <taxon>Pleosporaceae</taxon>
        <taxon>Stemphylium</taxon>
    </lineage>
</organism>
<sequence length="208" mass="24178">MVVSPTHPGLEVAVLVRGRPLQEYDDDSDEDPAPNTTTKYVEAKTGASFALSAQFKPPFPTRYDVLMRLSIDGKPMAKWYCPREKLYDDVQKKEVVRWQRDGKWMKQKFCFSELDIASLKALRVIPFNDTTRVPLEDRPEEELGPAELRELLRRMRRREAEGDAKRPEIESKAHIKRELAVDDEDEVTIVETRTRKRPRLDPEIIVID</sequence>
<dbReference type="Pfam" id="PF25534">
    <property type="entry name" value="DUF7918"/>
    <property type="match status" value="1"/>
</dbReference>
<keyword evidence="3" id="KW-1185">Reference proteome</keyword>